<feature type="region of interest" description="Disordered" evidence="1">
    <location>
        <begin position="1"/>
        <end position="20"/>
    </location>
</feature>
<reference evidence="2" key="1">
    <citation type="journal article" date="2021" name="PeerJ">
        <title>Extensive microbial diversity within the chicken gut microbiome revealed by metagenomics and culture.</title>
        <authorList>
            <person name="Gilroy R."/>
            <person name="Ravi A."/>
            <person name="Getino M."/>
            <person name="Pursley I."/>
            <person name="Horton D.L."/>
            <person name="Alikhan N.F."/>
            <person name="Baker D."/>
            <person name="Gharbi K."/>
            <person name="Hall N."/>
            <person name="Watson M."/>
            <person name="Adriaenssens E.M."/>
            <person name="Foster-Nyarko E."/>
            <person name="Jarju S."/>
            <person name="Secka A."/>
            <person name="Antonio M."/>
            <person name="Oren A."/>
            <person name="Chaudhuri R.R."/>
            <person name="La Ragione R."/>
            <person name="Hildebrand F."/>
            <person name="Pallen M.J."/>
        </authorList>
    </citation>
    <scope>NUCLEOTIDE SEQUENCE</scope>
    <source>
        <strain evidence="2">378</strain>
    </source>
</reference>
<evidence type="ECO:0000313" key="3">
    <source>
        <dbReference type="Proteomes" id="UP000733611"/>
    </source>
</evidence>
<accession>A0A948TGS3</accession>
<evidence type="ECO:0000256" key="1">
    <source>
        <dbReference type="SAM" id="MobiDB-lite"/>
    </source>
</evidence>
<name>A0A948TGS3_9GAMM</name>
<dbReference type="Proteomes" id="UP000733611">
    <property type="component" value="Unassembled WGS sequence"/>
</dbReference>
<proteinExistence type="predicted"/>
<organism evidence="2 3">
    <name type="scientific">Candidatus Anaerobiospirillum pullicola</name>
    <dbReference type="NCBI Taxonomy" id="2838451"/>
    <lineage>
        <taxon>Bacteria</taxon>
        <taxon>Pseudomonadati</taxon>
        <taxon>Pseudomonadota</taxon>
        <taxon>Gammaproteobacteria</taxon>
        <taxon>Aeromonadales</taxon>
        <taxon>Succinivibrionaceae</taxon>
        <taxon>Anaerobiospirillum</taxon>
    </lineage>
</organism>
<dbReference type="Gene3D" id="3.40.50.12230">
    <property type="match status" value="1"/>
</dbReference>
<dbReference type="GO" id="GO:0003824">
    <property type="term" value="F:catalytic activity"/>
    <property type="evidence" value="ECO:0007669"/>
    <property type="project" value="InterPro"/>
</dbReference>
<dbReference type="AlphaFoldDB" id="A0A948TGS3"/>
<reference evidence="2" key="2">
    <citation type="submission" date="2021-04" db="EMBL/GenBank/DDBJ databases">
        <authorList>
            <person name="Gilroy R."/>
        </authorList>
    </citation>
    <scope>NUCLEOTIDE SEQUENCE</scope>
    <source>
        <strain evidence="2">378</strain>
    </source>
</reference>
<evidence type="ECO:0008006" key="4">
    <source>
        <dbReference type="Google" id="ProtNLM"/>
    </source>
</evidence>
<dbReference type="EMBL" id="JAHLFE010000120">
    <property type="protein sequence ID" value="MBU3844418.1"/>
    <property type="molecule type" value="Genomic_DNA"/>
</dbReference>
<dbReference type="SUPFAM" id="SSF50486">
    <property type="entry name" value="FMT C-terminal domain-like"/>
    <property type="match status" value="1"/>
</dbReference>
<gene>
    <name evidence="2" type="ORF">H9847_06055</name>
</gene>
<sequence>MTEQTDNLGTQTQNMPASSGTSGLKLAVLTSPNQWFIPYASELASHFVCPLMFKHEDIGPDVDIVFILSYHRIIQESYLKQHRHNIVIHAADLPQGKGWAPLFWQVLEGKNDIVFTLFEADAATDNGPYYSKKVLHLTGFELNAELREKQARMCIDMCKDFVEHYAELTAHEQSGESTFYPKRGPADSELDLQSSLGEQFNLLRIVDNDSYPAFFVKDGHRYILKIYHG</sequence>
<dbReference type="InterPro" id="IPR036477">
    <property type="entry name" value="Formyl_transf_N_sf"/>
</dbReference>
<evidence type="ECO:0000313" key="2">
    <source>
        <dbReference type="EMBL" id="MBU3844418.1"/>
    </source>
</evidence>
<dbReference type="InterPro" id="IPR011034">
    <property type="entry name" value="Formyl_transferase-like_C_sf"/>
</dbReference>
<dbReference type="SUPFAM" id="SSF53328">
    <property type="entry name" value="Formyltransferase"/>
    <property type="match status" value="1"/>
</dbReference>
<comment type="caution">
    <text evidence="2">The sequence shown here is derived from an EMBL/GenBank/DDBJ whole genome shotgun (WGS) entry which is preliminary data.</text>
</comment>
<protein>
    <recommendedName>
        <fullName evidence="4">Methionyl-tRNA formyltransferase</fullName>
    </recommendedName>
</protein>